<dbReference type="SUPFAM" id="SSF55186">
    <property type="entry name" value="ThrRS/AlaRS common domain"/>
    <property type="match status" value="1"/>
</dbReference>
<sequence>MLSSSEIRQQFVDFFCKKHGHTNVPSSPVVPLNDPTLLFANAGMNQFKPYFLGTEKPPHVRVANTQKCIRAGGKHNDLDDVGKDTYHHTFFEMLGNWSFGDYFKKEAIAWAWELLTQVWKLDPTRLHVTVFEGDPAAGIPRDDEAAGFWKEVGVPESHIHLGNKKDNFWEMGNTGPCGPCTEVHIDRTPDKSGGPLVNGGTDKVIEIWNLVFIQFNRNEDQSLTPLPAKHVDTGMGFERICSVIQGKNSNYETDVFTPLFAAIQKVTGCETPYGGVLNDLKDTAYRVIADHIRTLTFALTDGATIGNVGRDYVLKRILRRAERYGYQVLGTNEPFLYQLVPVVVEHFGAAFPELKKNPHKVIDQIRDEEAAFLRTLTRGIKLFTRIAEQMKQDGLKVVSGEDAFKLHDTYGVLIDITLQMAQEQGLTVDMAGYDEAMKRAQDQARGGGKKFTVTAVKGDLPPTDDAPKFGAAPVSAKVLGWIKDNAVVTAGKLTAGDTAALLLDRTCFYGEQGGQVGDTGTIRTASADFDVEDTQRLGETVLHVGTLHDGELSVGDTVEAMQTTGRRIDIMRNHTATHLLNLALREVLGRHVEQKGSLVDEQKTRFDFSHDKPVTAEELREIERRVNRQVVTDQPVTATVMPLAKAKELPGVQAVFGEKYPDPVRVVMIGAESPDKLNQDNSVEFCGGTHMPRTGLIGYFKILSQEGVAKGIRRITAVTGKPAYDDVQTRSTVVDELAAKFQCRPDELPTRVDALQDQLKALQSQLKKAVGAALTGVVDDLIASAPEVGGAKIVVAKLPDGASNETVRTQIDRVRQKCPSAFVVFGWSEGEGNASIIAAVTPDLVKRGLKAGDVVKQVAPVIGGGGGGKPDMAQAGGKEPAKLPEALQKAERLGKELLGK</sequence>
<dbReference type="Gene3D" id="2.40.30.130">
    <property type="match status" value="1"/>
</dbReference>
<dbReference type="CDD" id="cd00673">
    <property type="entry name" value="AlaRS_core"/>
    <property type="match status" value="1"/>
</dbReference>
<evidence type="ECO:0000256" key="9">
    <source>
        <dbReference type="ARBA" id="ARBA00022917"/>
    </source>
</evidence>
<dbReference type="PANTHER" id="PTHR11777:SF9">
    <property type="entry name" value="ALANINE--TRNA LIGASE, CYTOPLASMIC"/>
    <property type="match status" value="1"/>
</dbReference>
<keyword evidence="3 11" id="KW-0436">Ligase</keyword>
<dbReference type="PANTHER" id="PTHR11777">
    <property type="entry name" value="ALANYL-TRNA SYNTHETASE"/>
    <property type="match status" value="1"/>
</dbReference>
<dbReference type="Pfam" id="PF02272">
    <property type="entry name" value="DHHA1"/>
    <property type="match status" value="1"/>
</dbReference>
<dbReference type="NCBIfam" id="TIGR00344">
    <property type="entry name" value="alaS"/>
    <property type="match status" value="1"/>
</dbReference>
<dbReference type="GO" id="GO:0004813">
    <property type="term" value="F:alanine-tRNA ligase activity"/>
    <property type="evidence" value="ECO:0007669"/>
    <property type="project" value="UniProtKB-UniRule"/>
</dbReference>
<dbReference type="KEGG" id="ftj:FTUN_1957"/>
<comment type="similarity">
    <text evidence="1 11">Belongs to the class-II aminoacyl-tRNA synthetase family.</text>
</comment>
<dbReference type="GO" id="GO:0006419">
    <property type="term" value="P:alanyl-tRNA aminoacylation"/>
    <property type="evidence" value="ECO:0007669"/>
    <property type="project" value="UniProtKB-UniRule"/>
</dbReference>
<dbReference type="Proteomes" id="UP000503447">
    <property type="component" value="Chromosome"/>
</dbReference>
<dbReference type="PROSITE" id="PS50860">
    <property type="entry name" value="AA_TRNA_LIGASE_II_ALA"/>
    <property type="match status" value="1"/>
</dbReference>
<evidence type="ECO:0000256" key="4">
    <source>
        <dbReference type="ARBA" id="ARBA00022723"/>
    </source>
</evidence>
<comment type="function">
    <text evidence="11">Catalyzes the attachment of alanine to tRNA(Ala) in a two-step reaction: alanine is first activated by ATP to form Ala-AMP and then transferred to the acceptor end of tRNA(Ala). Also edits incorrectly charged Ser-tRNA(Ala) and Gly-tRNA(Ala) via its editing domain.</text>
</comment>
<dbReference type="SUPFAM" id="SSF55681">
    <property type="entry name" value="Class II aaRS and biotin synthetases"/>
    <property type="match status" value="1"/>
</dbReference>
<dbReference type="FunFam" id="3.30.980.10:FF:000004">
    <property type="entry name" value="Alanine--tRNA ligase, cytoplasmic"/>
    <property type="match status" value="1"/>
</dbReference>
<evidence type="ECO:0000256" key="5">
    <source>
        <dbReference type="ARBA" id="ARBA00022741"/>
    </source>
</evidence>
<proteinExistence type="inferred from homology"/>
<dbReference type="InterPro" id="IPR002318">
    <property type="entry name" value="Ala-tRNA-lgiase_IIc"/>
</dbReference>
<dbReference type="Gene3D" id="6.10.250.550">
    <property type="match status" value="1"/>
</dbReference>
<feature type="binding site" evidence="11">
    <location>
        <position position="574"/>
    </location>
    <ligand>
        <name>Zn(2+)</name>
        <dbReference type="ChEBI" id="CHEBI:29105"/>
    </ligand>
</feature>
<dbReference type="Pfam" id="PF07973">
    <property type="entry name" value="tRNA_SAD"/>
    <property type="match status" value="1"/>
</dbReference>
<feature type="binding site" evidence="11">
    <location>
        <position position="578"/>
    </location>
    <ligand>
        <name>Zn(2+)</name>
        <dbReference type="ChEBI" id="CHEBI:29105"/>
    </ligand>
</feature>
<evidence type="ECO:0000256" key="12">
    <source>
        <dbReference type="SAM" id="MobiDB-lite"/>
    </source>
</evidence>
<dbReference type="InterPro" id="IPR003156">
    <property type="entry name" value="DHHA1_dom"/>
</dbReference>
<keyword evidence="9 11" id="KW-0648">Protein biosynthesis</keyword>
<feature type="domain" description="Alanyl-transfer RNA synthetases family profile" evidence="13">
    <location>
        <begin position="2"/>
        <end position="729"/>
    </location>
</feature>
<comment type="subcellular location">
    <subcellularLocation>
        <location evidence="11">Cytoplasm</location>
    </subcellularLocation>
</comment>
<dbReference type="Pfam" id="PF01411">
    <property type="entry name" value="tRNA-synt_2c"/>
    <property type="match status" value="1"/>
</dbReference>
<protein>
    <recommendedName>
        <fullName evidence="11">Alanine--tRNA ligase</fullName>
        <ecNumber evidence="11">6.1.1.7</ecNumber>
    </recommendedName>
    <alternativeName>
        <fullName evidence="11">Alanyl-tRNA synthetase</fullName>
        <shortName evidence="11">AlaRS</shortName>
    </alternativeName>
</protein>
<keyword evidence="8 11" id="KW-0694">RNA-binding</keyword>
<dbReference type="HAMAP" id="MF_00036_B">
    <property type="entry name" value="Ala_tRNA_synth_B"/>
    <property type="match status" value="1"/>
</dbReference>
<name>A0A6M5YK78_9BACT</name>
<keyword evidence="5 11" id="KW-0547">Nucleotide-binding</keyword>
<dbReference type="GO" id="GO:0002161">
    <property type="term" value="F:aminoacyl-tRNA deacylase activity"/>
    <property type="evidence" value="ECO:0007669"/>
    <property type="project" value="TreeGrafter"/>
</dbReference>
<gene>
    <name evidence="11" type="primary">alaS</name>
    <name evidence="14" type="ORF">FTUN_1957</name>
</gene>
<evidence type="ECO:0000256" key="3">
    <source>
        <dbReference type="ARBA" id="ARBA00022598"/>
    </source>
</evidence>
<dbReference type="Gene3D" id="3.30.54.20">
    <property type="match status" value="1"/>
</dbReference>
<evidence type="ECO:0000256" key="8">
    <source>
        <dbReference type="ARBA" id="ARBA00022884"/>
    </source>
</evidence>
<dbReference type="GO" id="GO:0008270">
    <property type="term" value="F:zinc ion binding"/>
    <property type="evidence" value="ECO:0007669"/>
    <property type="project" value="UniProtKB-UniRule"/>
</dbReference>
<dbReference type="InterPro" id="IPR018162">
    <property type="entry name" value="Ala-tRNA-ligase_IIc_anticod-bd"/>
</dbReference>
<dbReference type="RefSeq" id="WP_171470437.1">
    <property type="nucleotide sequence ID" value="NZ_CP053452.2"/>
</dbReference>
<dbReference type="Gene3D" id="3.30.930.10">
    <property type="entry name" value="Bira Bifunctional Protein, Domain 2"/>
    <property type="match status" value="1"/>
</dbReference>
<dbReference type="EC" id="6.1.1.7" evidence="11"/>
<dbReference type="FunFam" id="3.30.930.10:FF:000011">
    <property type="entry name" value="Alanine--tRNA ligase, cytoplasmic"/>
    <property type="match status" value="1"/>
</dbReference>
<accession>A0A6M5YK78</accession>
<evidence type="ECO:0000256" key="10">
    <source>
        <dbReference type="ARBA" id="ARBA00023146"/>
    </source>
</evidence>
<comment type="cofactor">
    <cofactor evidence="11">
        <name>Zn(2+)</name>
        <dbReference type="ChEBI" id="CHEBI:29105"/>
    </cofactor>
    <text evidence="11">Binds 1 zinc ion per subunit.</text>
</comment>
<evidence type="ECO:0000256" key="2">
    <source>
        <dbReference type="ARBA" id="ARBA00022555"/>
    </source>
</evidence>
<keyword evidence="4 11" id="KW-0479">Metal-binding</keyword>
<dbReference type="EMBL" id="CP053452">
    <property type="protein sequence ID" value="QJW94437.1"/>
    <property type="molecule type" value="Genomic_DNA"/>
</dbReference>
<dbReference type="GO" id="GO:0005737">
    <property type="term" value="C:cytoplasm"/>
    <property type="evidence" value="ECO:0007669"/>
    <property type="project" value="UniProtKB-SubCell"/>
</dbReference>
<evidence type="ECO:0000256" key="11">
    <source>
        <dbReference type="HAMAP-Rule" id="MF_00036"/>
    </source>
</evidence>
<dbReference type="AlphaFoldDB" id="A0A6M5YK78"/>
<dbReference type="GO" id="GO:0005524">
    <property type="term" value="F:ATP binding"/>
    <property type="evidence" value="ECO:0007669"/>
    <property type="project" value="UniProtKB-UniRule"/>
</dbReference>
<dbReference type="InterPro" id="IPR018165">
    <property type="entry name" value="Ala-tRNA-synth_IIc_core"/>
</dbReference>
<evidence type="ECO:0000259" key="13">
    <source>
        <dbReference type="PROSITE" id="PS50860"/>
    </source>
</evidence>
<keyword evidence="11" id="KW-0963">Cytoplasm</keyword>
<keyword evidence="2 11" id="KW-0820">tRNA-binding</keyword>
<organism evidence="14 15">
    <name type="scientific">Frigoriglobus tundricola</name>
    <dbReference type="NCBI Taxonomy" id="2774151"/>
    <lineage>
        <taxon>Bacteria</taxon>
        <taxon>Pseudomonadati</taxon>
        <taxon>Planctomycetota</taxon>
        <taxon>Planctomycetia</taxon>
        <taxon>Gemmatales</taxon>
        <taxon>Gemmataceae</taxon>
        <taxon>Frigoriglobus</taxon>
    </lineage>
</organism>
<dbReference type="InterPro" id="IPR018164">
    <property type="entry name" value="Ala-tRNA-synth_IIc_N"/>
</dbReference>
<dbReference type="PRINTS" id="PR00980">
    <property type="entry name" value="TRNASYNTHALA"/>
</dbReference>
<dbReference type="InterPro" id="IPR018163">
    <property type="entry name" value="Thr/Ala-tRNA-synth_IIc_edit"/>
</dbReference>
<dbReference type="InterPro" id="IPR045864">
    <property type="entry name" value="aa-tRNA-synth_II/BPL/LPL"/>
</dbReference>
<evidence type="ECO:0000313" key="14">
    <source>
        <dbReference type="EMBL" id="QJW94437.1"/>
    </source>
</evidence>
<dbReference type="Gene3D" id="3.10.310.40">
    <property type="match status" value="1"/>
</dbReference>
<evidence type="ECO:0000256" key="1">
    <source>
        <dbReference type="ARBA" id="ARBA00008226"/>
    </source>
</evidence>
<evidence type="ECO:0000256" key="7">
    <source>
        <dbReference type="ARBA" id="ARBA00022840"/>
    </source>
</evidence>
<reference evidence="15" key="1">
    <citation type="submission" date="2020-05" db="EMBL/GenBank/DDBJ databases">
        <title>Frigoriglobus tundricola gen. nov., sp. nov., a psychrotolerant cellulolytic planctomycete of the family Gemmataceae with two divergent copies of 16S rRNA gene.</title>
        <authorList>
            <person name="Kulichevskaya I.S."/>
            <person name="Ivanova A.A."/>
            <person name="Naumoff D.G."/>
            <person name="Beletsky A.V."/>
            <person name="Rijpstra W.I.C."/>
            <person name="Sinninghe Damste J.S."/>
            <person name="Mardanov A.V."/>
            <person name="Ravin N.V."/>
            <person name="Dedysh S.N."/>
        </authorList>
    </citation>
    <scope>NUCLEOTIDE SEQUENCE [LARGE SCALE GENOMIC DNA]</scope>
    <source>
        <strain evidence="15">PL17</strain>
    </source>
</reference>
<feature type="binding site" evidence="11">
    <location>
        <position position="686"/>
    </location>
    <ligand>
        <name>Zn(2+)</name>
        <dbReference type="ChEBI" id="CHEBI:29105"/>
    </ligand>
</feature>
<dbReference type="InterPro" id="IPR009000">
    <property type="entry name" value="Transl_B-barrel_sf"/>
</dbReference>
<feature type="binding site" evidence="11">
    <location>
        <position position="690"/>
    </location>
    <ligand>
        <name>Zn(2+)</name>
        <dbReference type="ChEBI" id="CHEBI:29105"/>
    </ligand>
</feature>
<feature type="region of interest" description="Disordered" evidence="12">
    <location>
        <begin position="865"/>
        <end position="885"/>
    </location>
</feature>
<dbReference type="FunFam" id="3.10.310.40:FF:000001">
    <property type="entry name" value="Alanine--tRNA ligase"/>
    <property type="match status" value="1"/>
</dbReference>
<keyword evidence="6 11" id="KW-0862">Zinc</keyword>
<dbReference type="SMART" id="SM00863">
    <property type="entry name" value="tRNA_SAD"/>
    <property type="match status" value="1"/>
</dbReference>
<keyword evidence="7 11" id="KW-0067">ATP-binding</keyword>
<keyword evidence="10 11" id="KW-0030">Aminoacyl-tRNA synthetase</keyword>
<dbReference type="InterPro" id="IPR023033">
    <property type="entry name" value="Ala_tRNA_ligase_euk/bac"/>
</dbReference>
<comment type="catalytic activity">
    <reaction evidence="11">
        <text>tRNA(Ala) + L-alanine + ATP = L-alanyl-tRNA(Ala) + AMP + diphosphate</text>
        <dbReference type="Rhea" id="RHEA:12540"/>
        <dbReference type="Rhea" id="RHEA-COMP:9657"/>
        <dbReference type="Rhea" id="RHEA-COMP:9923"/>
        <dbReference type="ChEBI" id="CHEBI:30616"/>
        <dbReference type="ChEBI" id="CHEBI:33019"/>
        <dbReference type="ChEBI" id="CHEBI:57972"/>
        <dbReference type="ChEBI" id="CHEBI:78442"/>
        <dbReference type="ChEBI" id="CHEBI:78497"/>
        <dbReference type="ChEBI" id="CHEBI:456215"/>
        <dbReference type="EC" id="6.1.1.7"/>
    </reaction>
</comment>
<dbReference type="SUPFAM" id="SSF101353">
    <property type="entry name" value="Putative anticodon-binding domain of alanyl-tRNA synthetase (AlaRS)"/>
    <property type="match status" value="1"/>
</dbReference>
<dbReference type="InterPro" id="IPR012947">
    <property type="entry name" value="tRNA_SAD"/>
</dbReference>
<evidence type="ECO:0000256" key="6">
    <source>
        <dbReference type="ARBA" id="ARBA00022833"/>
    </source>
</evidence>
<dbReference type="InterPro" id="IPR050058">
    <property type="entry name" value="Ala-tRNA_ligase"/>
</dbReference>
<dbReference type="Gene3D" id="3.30.980.10">
    <property type="entry name" value="Threonyl-trna Synthetase, Chain A, domain 2"/>
    <property type="match status" value="1"/>
</dbReference>
<comment type="domain">
    <text evidence="11">Consists of three domains; the N-terminal catalytic domain, the editing domain and the C-terminal C-Ala domain. The editing domain removes incorrectly charged amino acids, while the C-Ala domain, along with tRNA(Ala), serves as a bridge to cooperatively bring together the editing and aminoacylation centers thus stimulating deacylation of misacylated tRNAs.</text>
</comment>
<keyword evidence="15" id="KW-1185">Reference proteome</keyword>
<dbReference type="SUPFAM" id="SSF50447">
    <property type="entry name" value="Translation proteins"/>
    <property type="match status" value="1"/>
</dbReference>
<evidence type="ECO:0000313" key="15">
    <source>
        <dbReference type="Proteomes" id="UP000503447"/>
    </source>
</evidence>
<dbReference type="GO" id="GO:0000049">
    <property type="term" value="F:tRNA binding"/>
    <property type="evidence" value="ECO:0007669"/>
    <property type="project" value="UniProtKB-KW"/>
</dbReference>